<evidence type="ECO:0000256" key="1">
    <source>
        <dbReference type="ARBA" id="ARBA00023015"/>
    </source>
</evidence>
<dbReference type="Gene3D" id="1.10.357.10">
    <property type="entry name" value="Tetracycline Repressor, domain 2"/>
    <property type="match status" value="1"/>
</dbReference>
<dbReference type="PROSITE" id="PS50977">
    <property type="entry name" value="HTH_TETR_2"/>
    <property type="match status" value="1"/>
</dbReference>
<dbReference type="OrthoDB" id="4746440at2"/>
<organism evidence="6 7">
    <name type="scientific">Naasia lichenicola</name>
    <dbReference type="NCBI Taxonomy" id="2565933"/>
    <lineage>
        <taxon>Bacteria</taxon>
        <taxon>Bacillati</taxon>
        <taxon>Actinomycetota</taxon>
        <taxon>Actinomycetes</taxon>
        <taxon>Micrococcales</taxon>
        <taxon>Microbacteriaceae</taxon>
        <taxon>Naasia</taxon>
    </lineage>
</organism>
<dbReference type="InterPro" id="IPR023772">
    <property type="entry name" value="DNA-bd_HTH_TetR-type_CS"/>
</dbReference>
<evidence type="ECO:0000256" key="2">
    <source>
        <dbReference type="ARBA" id="ARBA00023125"/>
    </source>
</evidence>
<proteinExistence type="predicted"/>
<keyword evidence="7" id="KW-1185">Reference proteome</keyword>
<name>A0A4S4FGL6_9MICO</name>
<dbReference type="PANTHER" id="PTHR30055">
    <property type="entry name" value="HTH-TYPE TRANSCRIPTIONAL REGULATOR RUTR"/>
    <property type="match status" value="1"/>
</dbReference>
<dbReference type="EMBL" id="SSSM01000005">
    <property type="protein sequence ID" value="THG29251.1"/>
    <property type="molecule type" value="Genomic_DNA"/>
</dbReference>
<sequence length="187" mass="20982">MSRWAPDARERLREAAIELFAEQGFAATTVPQIVERAGLTTRTFFRHFQDKREVFFGNAQIPDLAERMLADAPPGGDPLALIMDALRAVARERFDPRRDQVVMARRVIESDSGLRERDLQKREALARAIRSGFLQRGEPPMVAMSIAAVAVDILHIALETWGDDPDRRPMEPHLDAALGGMRAVFAH</sequence>
<keyword evidence="2 4" id="KW-0238">DNA-binding</keyword>
<dbReference type="GO" id="GO:0003700">
    <property type="term" value="F:DNA-binding transcription factor activity"/>
    <property type="evidence" value="ECO:0007669"/>
    <property type="project" value="TreeGrafter"/>
</dbReference>
<dbReference type="GO" id="GO:0000976">
    <property type="term" value="F:transcription cis-regulatory region binding"/>
    <property type="evidence" value="ECO:0007669"/>
    <property type="project" value="TreeGrafter"/>
</dbReference>
<evidence type="ECO:0000256" key="3">
    <source>
        <dbReference type="ARBA" id="ARBA00023163"/>
    </source>
</evidence>
<dbReference type="InterPro" id="IPR050109">
    <property type="entry name" value="HTH-type_TetR-like_transc_reg"/>
</dbReference>
<dbReference type="SUPFAM" id="SSF46689">
    <property type="entry name" value="Homeodomain-like"/>
    <property type="match status" value="1"/>
</dbReference>
<evidence type="ECO:0000313" key="6">
    <source>
        <dbReference type="EMBL" id="THG29251.1"/>
    </source>
</evidence>
<keyword evidence="1" id="KW-0805">Transcription regulation</keyword>
<dbReference type="InterPro" id="IPR009057">
    <property type="entry name" value="Homeodomain-like_sf"/>
</dbReference>
<dbReference type="Pfam" id="PF00440">
    <property type="entry name" value="TetR_N"/>
    <property type="match status" value="1"/>
</dbReference>
<accession>A0A4S4FGL6</accession>
<keyword evidence="3" id="KW-0804">Transcription</keyword>
<evidence type="ECO:0000256" key="4">
    <source>
        <dbReference type="PROSITE-ProRule" id="PRU00335"/>
    </source>
</evidence>
<dbReference type="PRINTS" id="PR00455">
    <property type="entry name" value="HTHTETR"/>
</dbReference>
<dbReference type="PANTHER" id="PTHR30055:SF238">
    <property type="entry name" value="MYCOFACTOCIN BIOSYNTHESIS TRANSCRIPTIONAL REGULATOR MFTR-RELATED"/>
    <property type="match status" value="1"/>
</dbReference>
<gene>
    <name evidence="6" type="ORF">E6C64_11000</name>
</gene>
<dbReference type="PROSITE" id="PS01081">
    <property type="entry name" value="HTH_TETR_1"/>
    <property type="match status" value="1"/>
</dbReference>
<evidence type="ECO:0000313" key="7">
    <source>
        <dbReference type="Proteomes" id="UP000309133"/>
    </source>
</evidence>
<feature type="DNA-binding region" description="H-T-H motif" evidence="4">
    <location>
        <begin position="29"/>
        <end position="48"/>
    </location>
</feature>
<evidence type="ECO:0000259" key="5">
    <source>
        <dbReference type="PROSITE" id="PS50977"/>
    </source>
</evidence>
<feature type="domain" description="HTH tetR-type" evidence="5">
    <location>
        <begin position="6"/>
        <end position="66"/>
    </location>
</feature>
<dbReference type="InterPro" id="IPR001647">
    <property type="entry name" value="HTH_TetR"/>
</dbReference>
<comment type="caution">
    <text evidence="6">The sequence shown here is derived from an EMBL/GenBank/DDBJ whole genome shotgun (WGS) entry which is preliminary data.</text>
</comment>
<dbReference type="Proteomes" id="UP000309133">
    <property type="component" value="Unassembled WGS sequence"/>
</dbReference>
<reference evidence="6 7" key="1">
    <citation type="submission" date="2019-04" db="EMBL/GenBank/DDBJ databases">
        <authorList>
            <person name="Jiang L."/>
        </authorList>
    </citation>
    <scope>NUCLEOTIDE SEQUENCE [LARGE SCALE GENOMIC DNA]</scope>
    <source>
        <strain evidence="6 7">YIM 131853</strain>
    </source>
</reference>
<protein>
    <submittedName>
        <fullName evidence="6">TetR family transcriptional regulator</fullName>
    </submittedName>
</protein>
<dbReference type="RefSeq" id="WP_136427582.1">
    <property type="nucleotide sequence ID" value="NZ_SSSM01000005.1"/>
</dbReference>
<dbReference type="AlphaFoldDB" id="A0A4S4FGL6"/>